<proteinExistence type="predicted"/>
<dbReference type="VEuPathDB" id="VectorBase:LOC119166669"/>
<protein>
    <submittedName>
        <fullName evidence="2">Uncharacterized protein</fullName>
    </submittedName>
</protein>
<evidence type="ECO:0000256" key="1">
    <source>
        <dbReference type="SAM" id="MobiDB-lite"/>
    </source>
</evidence>
<feature type="region of interest" description="Disordered" evidence="1">
    <location>
        <begin position="1"/>
        <end position="44"/>
    </location>
</feature>
<dbReference type="VEuPathDB" id="VectorBase:LOC119181655"/>
<evidence type="ECO:0000313" key="3">
    <source>
        <dbReference type="Proteomes" id="UP000821866"/>
    </source>
</evidence>
<feature type="region of interest" description="Disordered" evidence="1">
    <location>
        <begin position="57"/>
        <end position="79"/>
    </location>
</feature>
<gene>
    <name evidence="2" type="ORF">HPB51_005734</name>
</gene>
<evidence type="ECO:0000313" key="2">
    <source>
        <dbReference type="EMBL" id="KAH8027452.1"/>
    </source>
</evidence>
<reference evidence="2" key="2">
    <citation type="submission" date="2021-09" db="EMBL/GenBank/DDBJ databases">
        <authorList>
            <person name="Jia N."/>
            <person name="Wang J."/>
            <person name="Shi W."/>
            <person name="Du L."/>
            <person name="Sun Y."/>
            <person name="Zhan W."/>
            <person name="Jiang J."/>
            <person name="Wang Q."/>
            <person name="Zhang B."/>
            <person name="Ji P."/>
            <person name="Sakyi L.B."/>
            <person name="Cui X."/>
            <person name="Yuan T."/>
            <person name="Jiang B."/>
            <person name="Yang W."/>
            <person name="Lam T.T.-Y."/>
            <person name="Chang Q."/>
            <person name="Ding S."/>
            <person name="Wang X."/>
            <person name="Zhu J."/>
            <person name="Ruan X."/>
            <person name="Zhao L."/>
            <person name="Wei J."/>
            <person name="Que T."/>
            <person name="Du C."/>
            <person name="Cheng J."/>
            <person name="Dai P."/>
            <person name="Han X."/>
            <person name="Huang E."/>
            <person name="Gao Y."/>
            <person name="Liu J."/>
            <person name="Shao H."/>
            <person name="Ye R."/>
            <person name="Li L."/>
            <person name="Wei W."/>
            <person name="Wang X."/>
            <person name="Wang C."/>
            <person name="Huo Q."/>
            <person name="Li W."/>
            <person name="Guo W."/>
            <person name="Chen H."/>
            <person name="Chen S."/>
            <person name="Zhou L."/>
            <person name="Zhou L."/>
            <person name="Ni X."/>
            <person name="Tian J."/>
            <person name="Zhou Y."/>
            <person name="Sheng Y."/>
            <person name="Liu T."/>
            <person name="Pan Y."/>
            <person name="Xia L."/>
            <person name="Li J."/>
            <person name="Zhao F."/>
            <person name="Cao W."/>
        </authorList>
    </citation>
    <scope>NUCLEOTIDE SEQUENCE</scope>
    <source>
        <strain evidence="2">Rmic-2018</strain>
        <tissue evidence="2">Larvae</tissue>
    </source>
</reference>
<sequence>MIQQSSVHKEQSSFGAESPLVQRRESTGGTTPLIPPSGRAHHSRILGMSDSNRLATDKAASNGTSQQLPLGVGSSSQTPLTPSARVSALNIVGDLLRKVGCCVFQCRGNENRGIASLDDIIETVRPDTAGTSDEEEMDDTAKASASVPKYTDVLCYVDNIRRFACARDEIGDLLPDVAALERKLMHRGWANSQKNITDFFKRLLSHTSGEAPSIQRRRAADSQASTLRFGLQLLKGLKVAHLKFICRRGFSTDSWYDCINLFGARTVVLLEIPEPEQGSNCIIYRLRRTPVTLVNKKHLLETWEAKLALEDLDQQRHLVARAKEAVKARGFLE</sequence>
<name>A0A9J6DZK2_RHIMP</name>
<keyword evidence="3" id="KW-1185">Reference proteome</keyword>
<dbReference type="Proteomes" id="UP000821866">
    <property type="component" value="Chromosome 4"/>
</dbReference>
<comment type="caution">
    <text evidence="2">The sequence shown here is derived from an EMBL/GenBank/DDBJ whole genome shotgun (WGS) entry which is preliminary data.</text>
</comment>
<accession>A0A9J6DZK2</accession>
<reference evidence="2" key="1">
    <citation type="journal article" date="2020" name="Cell">
        <title>Large-Scale Comparative Analyses of Tick Genomes Elucidate Their Genetic Diversity and Vector Capacities.</title>
        <authorList>
            <consortium name="Tick Genome and Microbiome Consortium (TIGMIC)"/>
            <person name="Jia N."/>
            <person name="Wang J."/>
            <person name="Shi W."/>
            <person name="Du L."/>
            <person name="Sun Y."/>
            <person name="Zhan W."/>
            <person name="Jiang J.F."/>
            <person name="Wang Q."/>
            <person name="Zhang B."/>
            <person name="Ji P."/>
            <person name="Bell-Sakyi L."/>
            <person name="Cui X.M."/>
            <person name="Yuan T.T."/>
            <person name="Jiang B.G."/>
            <person name="Yang W.F."/>
            <person name="Lam T.T."/>
            <person name="Chang Q.C."/>
            <person name="Ding S.J."/>
            <person name="Wang X.J."/>
            <person name="Zhu J.G."/>
            <person name="Ruan X.D."/>
            <person name="Zhao L."/>
            <person name="Wei J.T."/>
            <person name="Ye R.Z."/>
            <person name="Que T.C."/>
            <person name="Du C.H."/>
            <person name="Zhou Y.H."/>
            <person name="Cheng J.X."/>
            <person name="Dai P.F."/>
            <person name="Guo W.B."/>
            <person name="Han X.H."/>
            <person name="Huang E.J."/>
            <person name="Li L.F."/>
            <person name="Wei W."/>
            <person name="Gao Y.C."/>
            <person name="Liu J.Z."/>
            <person name="Shao H.Z."/>
            <person name="Wang X."/>
            <person name="Wang C.C."/>
            <person name="Yang T.C."/>
            <person name="Huo Q.B."/>
            <person name="Li W."/>
            <person name="Chen H.Y."/>
            <person name="Chen S.E."/>
            <person name="Zhou L.G."/>
            <person name="Ni X.B."/>
            <person name="Tian J.H."/>
            <person name="Sheng Y."/>
            <person name="Liu T."/>
            <person name="Pan Y.S."/>
            <person name="Xia L.Y."/>
            <person name="Li J."/>
            <person name="Zhao F."/>
            <person name="Cao W.C."/>
        </authorList>
    </citation>
    <scope>NUCLEOTIDE SEQUENCE</scope>
    <source>
        <strain evidence="2">Rmic-2018</strain>
    </source>
</reference>
<dbReference type="EMBL" id="JABSTU010000006">
    <property type="protein sequence ID" value="KAH8027452.1"/>
    <property type="molecule type" value="Genomic_DNA"/>
</dbReference>
<dbReference type="AlphaFoldDB" id="A0A9J6DZK2"/>
<organism evidence="2 3">
    <name type="scientific">Rhipicephalus microplus</name>
    <name type="common">Cattle tick</name>
    <name type="synonym">Boophilus microplus</name>
    <dbReference type="NCBI Taxonomy" id="6941"/>
    <lineage>
        <taxon>Eukaryota</taxon>
        <taxon>Metazoa</taxon>
        <taxon>Ecdysozoa</taxon>
        <taxon>Arthropoda</taxon>
        <taxon>Chelicerata</taxon>
        <taxon>Arachnida</taxon>
        <taxon>Acari</taxon>
        <taxon>Parasitiformes</taxon>
        <taxon>Ixodida</taxon>
        <taxon>Ixodoidea</taxon>
        <taxon>Ixodidae</taxon>
        <taxon>Rhipicephalinae</taxon>
        <taxon>Rhipicephalus</taxon>
        <taxon>Boophilus</taxon>
    </lineage>
</organism>